<accession>F8L4Y1</accession>
<name>F8L4Y1_SIMNZ</name>
<dbReference type="EMBL" id="FR872582">
    <property type="protein sequence ID" value="CCB89095.1"/>
    <property type="molecule type" value="Genomic_DNA"/>
</dbReference>
<organism evidence="1 2">
    <name type="scientific">Simkania negevensis (strain ATCC VR-1471 / DSM 27360 / Z)</name>
    <dbReference type="NCBI Taxonomy" id="331113"/>
    <lineage>
        <taxon>Bacteria</taxon>
        <taxon>Pseudomonadati</taxon>
        <taxon>Chlamydiota</taxon>
        <taxon>Chlamydiia</taxon>
        <taxon>Parachlamydiales</taxon>
        <taxon>Simkaniaceae</taxon>
        <taxon>Simkania</taxon>
    </lineage>
</organism>
<protein>
    <submittedName>
        <fullName evidence="1">Uncharacterized protein</fullName>
    </submittedName>
</protein>
<reference key="1">
    <citation type="journal article" date="2011" name="Mol. Biol. Evol.">
        <title>Unity in variety -- the pan-genome of the Chlamydiae.</title>
        <authorList>
            <person name="Collingro A."/>
            <person name="Tischler P."/>
            <person name="Weinmaier T."/>
            <person name="Penz T."/>
            <person name="Heinz E."/>
            <person name="Brunham R.C."/>
            <person name="Read T.D."/>
            <person name="Bavoil P.M."/>
            <person name="Sachse K."/>
            <person name="Kahane S."/>
            <person name="Friedman M.G."/>
            <person name="Rattei T."/>
            <person name="Myers G.S.A."/>
            <person name="Horn M."/>
        </authorList>
    </citation>
    <scope>NUCLEOTIDE SEQUENCE</scope>
    <source>
        <strain>Z</strain>
    </source>
</reference>
<dbReference type="KEGG" id="sng:SNE_A12180"/>
<evidence type="ECO:0000313" key="1">
    <source>
        <dbReference type="EMBL" id="CCB89095.1"/>
    </source>
</evidence>
<dbReference type="AlphaFoldDB" id="F8L4Y1"/>
<proteinExistence type="predicted"/>
<dbReference type="HOGENOM" id="CLU_801414_0_0_0"/>
<gene>
    <name evidence="1" type="ordered locus">SNE_A12180</name>
</gene>
<keyword evidence="2" id="KW-1185">Reference proteome</keyword>
<dbReference type="Proteomes" id="UP000000496">
    <property type="component" value="Chromosome gsn.131"/>
</dbReference>
<sequence length="346" mass="39203">MATETRWDPLTKVAQPNLSSDDLYYNATHFDHNREGPLSFSFCKDTLQEASPLEYFSPVKNKPIASSPKPHSVTGRRLSSVTYVPDTPITYTQSNAPEECKRAKCMKFLSWSFWNIAWPCIKFGGGLIWKIGLLIKENAWDRKSQQLTLPGRIDETHPGWDVQAQQLAYEMATLKPYFQAIQKEVTTFPLKFALQITFLDGAETQTVLSHLLIQNPKEWGVLSDFLDDLYPQIIHMRKELSISNEYKMQVAFVALCKTSSEENLFSIYQRSNLYTNGIEASDLSSSVQSSQCTKDDVNQVVSSVRGIQAASSWLLEGELQATSEVLATYQRGEEIPIPLLVKEQKQ</sequence>
<dbReference type="STRING" id="331113.SNE_A12180"/>
<reference evidence="1 2" key="2">
    <citation type="journal article" date="2011" name="Mol. Biol. Evol.">
        <title>Unity in variety--the pan-genome of the Chlamydiae.</title>
        <authorList>
            <person name="Collingro A."/>
            <person name="Tischler P."/>
            <person name="Weinmaier T."/>
            <person name="Penz T."/>
            <person name="Heinz E."/>
            <person name="Brunham R.C."/>
            <person name="Read T.D."/>
            <person name="Bavoil P.M."/>
            <person name="Sachse K."/>
            <person name="Kahane S."/>
            <person name="Friedman M.G."/>
            <person name="Rattei T."/>
            <person name="Myers G.S."/>
            <person name="Horn M."/>
        </authorList>
    </citation>
    <scope>NUCLEOTIDE SEQUENCE [LARGE SCALE GENOMIC DNA]</scope>
    <source>
        <strain evidence="2">ATCC VR-1471 / Z</strain>
    </source>
</reference>
<evidence type="ECO:0000313" key="2">
    <source>
        <dbReference type="Proteomes" id="UP000000496"/>
    </source>
</evidence>
<dbReference type="RefSeq" id="WP_013943562.1">
    <property type="nucleotide sequence ID" value="NC_015713.1"/>
</dbReference>